<gene>
    <name evidence="4" type="primary">fliW</name>
    <name evidence="6" type="ORF">Apau_1072</name>
</gene>
<dbReference type="AlphaFoldDB" id="E3CXD3"/>
<dbReference type="InterPro" id="IPR003775">
    <property type="entry name" value="Flagellar_assembly_factor_FliW"/>
</dbReference>
<comment type="subunit">
    <text evidence="4">Interacts with translational regulator CsrA and flagellin(s).</text>
</comment>
<feature type="region of interest" description="Disordered" evidence="5">
    <location>
        <begin position="137"/>
        <end position="168"/>
    </location>
</feature>
<evidence type="ECO:0000256" key="2">
    <source>
        <dbReference type="ARBA" id="ARBA00022795"/>
    </source>
</evidence>
<keyword evidence="1 4" id="KW-0963">Cytoplasm</keyword>
<dbReference type="STRING" id="584708.Apau_1072"/>
<dbReference type="PANTHER" id="PTHR39190:SF1">
    <property type="entry name" value="FLAGELLAR ASSEMBLY FACTOR FLIW"/>
    <property type="match status" value="1"/>
</dbReference>
<comment type="similarity">
    <text evidence="4">Belongs to the FliW family.</text>
</comment>
<evidence type="ECO:0000313" key="7">
    <source>
        <dbReference type="Proteomes" id="UP000005096"/>
    </source>
</evidence>
<dbReference type="HOGENOM" id="CLU_112356_0_0_0"/>
<accession>E3CXD3</accession>
<keyword evidence="7" id="KW-1185">Reference proteome</keyword>
<dbReference type="HAMAP" id="MF_01185">
    <property type="entry name" value="FliW"/>
    <property type="match status" value="1"/>
</dbReference>
<dbReference type="eggNOG" id="COG1699">
    <property type="taxonomic scope" value="Bacteria"/>
</dbReference>
<evidence type="ECO:0000256" key="4">
    <source>
        <dbReference type="HAMAP-Rule" id="MF_01185"/>
    </source>
</evidence>
<dbReference type="Pfam" id="PF02623">
    <property type="entry name" value="FliW"/>
    <property type="match status" value="1"/>
</dbReference>
<dbReference type="GO" id="GO:0006417">
    <property type="term" value="P:regulation of translation"/>
    <property type="evidence" value="ECO:0007669"/>
    <property type="project" value="UniProtKB-KW"/>
</dbReference>
<dbReference type="PANTHER" id="PTHR39190">
    <property type="entry name" value="FLAGELLAR ASSEMBLY FACTOR FLIW"/>
    <property type="match status" value="1"/>
</dbReference>
<evidence type="ECO:0000313" key="6">
    <source>
        <dbReference type="EMBL" id="EFQ23499.1"/>
    </source>
</evidence>
<dbReference type="GO" id="GO:0005737">
    <property type="term" value="C:cytoplasm"/>
    <property type="evidence" value="ECO:0007669"/>
    <property type="project" value="UniProtKB-SubCell"/>
</dbReference>
<dbReference type="PaxDb" id="584708-Apau_1072"/>
<evidence type="ECO:0000256" key="3">
    <source>
        <dbReference type="ARBA" id="ARBA00022845"/>
    </source>
</evidence>
<dbReference type="Proteomes" id="UP000005096">
    <property type="component" value="Chromosome"/>
</dbReference>
<dbReference type="Gene3D" id="2.30.290.10">
    <property type="entry name" value="BH3618-like"/>
    <property type="match status" value="1"/>
</dbReference>
<sequence length="168" mass="18321">MRTVETARFGSLEIQEDAVIRFPKGLPAFEEHREWVFVGEDDNPFKWFQSLLDGEVALPVCSPRFVDPNYQVRVSAEGLPLPGGAKEEDFTLVVVLTIPPNAPWSMTANLQAPILVDHVNRTGIQVLLPEEDYGVRHPVFPPDPGAGGPVSLLRPGPGASSGKQGEAR</sequence>
<dbReference type="InterPro" id="IPR024046">
    <property type="entry name" value="Flagellar_assmbl_FliW_dom_sf"/>
</dbReference>
<protein>
    <recommendedName>
        <fullName evidence="4">Flagellar assembly factor FliW</fullName>
    </recommendedName>
</protein>
<keyword evidence="2 4" id="KW-1005">Bacterial flagellum biogenesis</keyword>
<name>E3CXD3_9BACT</name>
<organism evidence="6 7">
    <name type="scientific">Aminomonas paucivorans DSM 12260</name>
    <dbReference type="NCBI Taxonomy" id="584708"/>
    <lineage>
        <taxon>Bacteria</taxon>
        <taxon>Thermotogati</taxon>
        <taxon>Synergistota</taxon>
        <taxon>Synergistia</taxon>
        <taxon>Synergistales</taxon>
        <taxon>Synergistaceae</taxon>
        <taxon>Aminomonas</taxon>
    </lineage>
</organism>
<dbReference type="SUPFAM" id="SSF141457">
    <property type="entry name" value="BH3618-like"/>
    <property type="match status" value="1"/>
</dbReference>
<reference evidence="6 7" key="1">
    <citation type="journal article" date="2010" name="Stand. Genomic Sci.">
        <title>Non-contiguous finished genome sequence of Aminomonas paucivorans type strain (GLU-3).</title>
        <authorList>
            <person name="Pitluck S."/>
            <person name="Yasawong M."/>
            <person name="Held B."/>
            <person name="Lapidus A."/>
            <person name="Nolan M."/>
            <person name="Copeland A."/>
            <person name="Lucas S."/>
            <person name="Del Rio T.G."/>
            <person name="Tice H."/>
            <person name="Cheng J.F."/>
            <person name="Chertkov O."/>
            <person name="Goodwin L."/>
            <person name="Tapia R."/>
            <person name="Han C."/>
            <person name="Liolios K."/>
            <person name="Ivanova N."/>
            <person name="Mavromatis K."/>
            <person name="Ovchinnikova G."/>
            <person name="Pati A."/>
            <person name="Chen A."/>
            <person name="Palaniappan K."/>
            <person name="Land M."/>
            <person name="Hauser L."/>
            <person name="Chang Y.J."/>
            <person name="Jeffries C.D."/>
            <person name="Pukall R."/>
            <person name="Spring S."/>
            <person name="Rohde M."/>
            <person name="Sikorski J."/>
            <person name="Goker M."/>
            <person name="Woyke T."/>
            <person name="Bristow J."/>
            <person name="Eisen J.A."/>
            <person name="Markowitz V."/>
            <person name="Hugenholtz P."/>
            <person name="Kyrpides N.C."/>
            <person name="Klenk H.P."/>
        </authorList>
    </citation>
    <scope>NUCLEOTIDE SEQUENCE [LARGE SCALE GENOMIC DNA]</scope>
    <source>
        <strain evidence="6 7">DSM 12260</strain>
    </source>
</reference>
<keyword evidence="4" id="KW-0143">Chaperone</keyword>
<dbReference type="OrthoDB" id="9801235at2"/>
<dbReference type="GO" id="GO:0044780">
    <property type="term" value="P:bacterial-type flagellum assembly"/>
    <property type="evidence" value="ECO:0007669"/>
    <property type="project" value="UniProtKB-UniRule"/>
</dbReference>
<dbReference type="EMBL" id="CM001022">
    <property type="protein sequence ID" value="EFQ23499.1"/>
    <property type="molecule type" value="Genomic_DNA"/>
</dbReference>
<evidence type="ECO:0000256" key="1">
    <source>
        <dbReference type="ARBA" id="ARBA00022490"/>
    </source>
</evidence>
<keyword evidence="3 4" id="KW-0810">Translation regulation</keyword>
<dbReference type="RefSeq" id="WP_006300684.1">
    <property type="nucleotide sequence ID" value="NZ_CM001022.1"/>
</dbReference>
<comment type="function">
    <text evidence="4">Acts as an anti-CsrA protein, binds CsrA and prevents it from repressing translation of its target genes, one of which is flagellin. Binds to flagellin and participates in the assembly of the flagellum.</text>
</comment>
<comment type="subcellular location">
    <subcellularLocation>
        <location evidence="4">Cytoplasm</location>
    </subcellularLocation>
</comment>
<proteinExistence type="inferred from homology"/>
<evidence type="ECO:0000256" key="5">
    <source>
        <dbReference type="SAM" id="MobiDB-lite"/>
    </source>
</evidence>